<dbReference type="InterPro" id="IPR003395">
    <property type="entry name" value="RecF/RecN/SMC_N"/>
</dbReference>
<keyword evidence="1 6" id="KW-0963">Cytoplasm</keyword>
<dbReference type="PANTHER" id="PTHR43977">
    <property type="entry name" value="STRUCTURAL MAINTENANCE OF CHROMOSOMES PROTEIN 3"/>
    <property type="match status" value="1"/>
</dbReference>
<feature type="region of interest" description="Disordered" evidence="7">
    <location>
        <begin position="759"/>
        <end position="800"/>
    </location>
</feature>
<evidence type="ECO:0000256" key="7">
    <source>
        <dbReference type="SAM" id="MobiDB-lite"/>
    </source>
</evidence>
<comment type="similarity">
    <text evidence="6">Belongs to the SMC family.</text>
</comment>
<dbReference type="NCBIfam" id="TIGR02168">
    <property type="entry name" value="SMC_prok_B"/>
    <property type="match status" value="1"/>
</dbReference>
<dbReference type="PIRSF" id="PIRSF005719">
    <property type="entry name" value="SMC"/>
    <property type="match status" value="1"/>
</dbReference>
<dbReference type="SUPFAM" id="SSF52540">
    <property type="entry name" value="P-loop containing nucleoside triphosphate hydrolases"/>
    <property type="match status" value="1"/>
</dbReference>
<feature type="compositionally biased region" description="Basic and acidic residues" evidence="7">
    <location>
        <begin position="828"/>
        <end position="837"/>
    </location>
</feature>
<dbReference type="Proteomes" id="UP001317963">
    <property type="component" value="Chromosome"/>
</dbReference>
<evidence type="ECO:0000313" key="10">
    <source>
        <dbReference type="Proteomes" id="UP001317963"/>
    </source>
</evidence>
<keyword evidence="4 6" id="KW-0175">Coiled coil</keyword>
<feature type="domain" description="RecF/RecN/SMC N-terminal" evidence="8">
    <location>
        <begin position="740"/>
        <end position="1149"/>
    </location>
</feature>
<feature type="compositionally biased region" description="Basic and acidic residues" evidence="7">
    <location>
        <begin position="768"/>
        <end position="786"/>
    </location>
</feature>
<dbReference type="InterPro" id="IPR024704">
    <property type="entry name" value="SMC"/>
</dbReference>
<dbReference type="InterPro" id="IPR027417">
    <property type="entry name" value="P-loop_NTPase"/>
</dbReference>
<feature type="coiled-coil region" evidence="6">
    <location>
        <begin position="244"/>
        <end position="320"/>
    </location>
</feature>
<dbReference type="CDD" id="cd03278">
    <property type="entry name" value="ABC_SMC_barmotin"/>
    <property type="match status" value="1"/>
</dbReference>
<evidence type="ECO:0000256" key="2">
    <source>
        <dbReference type="ARBA" id="ARBA00022741"/>
    </source>
</evidence>
<dbReference type="HAMAP" id="MF_01894">
    <property type="entry name" value="Smc_prok"/>
    <property type="match status" value="1"/>
</dbReference>
<dbReference type="Gene3D" id="1.10.287.1490">
    <property type="match status" value="1"/>
</dbReference>
<feature type="region of interest" description="Disordered" evidence="7">
    <location>
        <begin position="828"/>
        <end position="853"/>
    </location>
</feature>
<feature type="coiled-coil region" evidence="6">
    <location>
        <begin position="869"/>
        <end position="945"/>
    </location>
</feature>
<evidence type="ECO:0000256" key="4">
    <source>
        <dbReference type="ARBA" id="ARBA00023054"/>
    </source>
</evidence>
<comment type="function">
    <text evidence="6">Required for chromosome condensation and partitioning.</text>
</comment>
<proteinExistence type="inferred from homology"/>
<evidence type="ECO:0000256" key="3">
    <source>
        <dbReference type="ARBA" id="ARBA00022840"/>
    </source>
</evidence>
<evidence type="ECO:0000256" key="6">
    <source>
        <dbReference type="HAMAP-Rule" id="MF_01894"/>
    </source>
</evidence>
<evidence type="ECO:0000259" key="8">
    <source>
        <dbReference type="Pfam" id="PF02463"/>
    </source>
</evidence>
<gene>
    <name evidence="6 9" type="primary">smc</name>
    <name evidence="9" type="ORF">E0F26_09810</name>
</gene>
<evidence type="ECO:0000256" key="5">
    <source>
        <dbReference type="ARBA" id="ARBA00023125"/>
    </source>
</evidence>
<dbReference type="Pfam" id="PF02463">
    <property type="entry name" value="SMC_N"/>
    <property type="match status" value="2"/>
</dbReference>
<feature type="coiled-coil region" evidence="6">
    <location>
        <begin position="170"/>
        <end position="218"/>
    </location>
</feature>
<dbReference type="SUPFAM" id="SSF57997">
    <property type="entry name" value="Tropomyosin"/>
    <property type="match status" value="1"/>
</dbReference>
<comment type="subcellular location">
    <subcellularLocation>
        <location evidence="6">Cytoplasm</location>
    </subcellularLocation>
</comment>
<comment type="subunit">
    <text evidence="6">Homodimer.</text>
</comment>
<sequence>MRLKSISLAGFKSFVDPTRVTLPSNMCAVVGPNGCGKSNIIDAVRWVMGESSAKTLRGESMTDVIFNGTTHRQPVGQASIELLFDNSTGKVGGEYAAYNEISVRRVVSREGASDYFLNGNKCRRRDITDLFLGTGLGPRSYAIIEQGMISRLIESRPEDLRVYIEEAAGISKYKERRRETENRMQRTLDNLDRLTDLREELERNLSHLKRQAQAAERFGEYKEQERELKAQLLVLQRRVQSTVATRAQREIDDFATERERHQAQVSSAVSEIESLRQQITDANESAGSLQGNFYALGSEVSRIEQTIKFAKQRRDSLARDLEQTLDGKQRELGLVDSDSQRLTELAEALASIEPTLAREREEVARVDVALAEAEKAAQTADGSWESFTQQAALPKQQVEVQQGRKANAERNLATLTQRLDRIGQELQSLSSHEETASLDAIVESLAEAEAAATLQRNDLEQSRQVLVDSRNQLGRKREEQDELRRQTQVLAGQRASLEALQADARDEDAEAQANSWLQKTLSSQGNALLDLVSVKSGYESAADLVLAEWLSSIGADFEHMPAEPSQPPSGLSLIDSTLSEASADPTMLSHYISGPSGIEDVLAGVRVVKTWQEAIAARSHLLSGQSVVSQDGLWVGRSWMRSRTQADAEQGMIARQGRLAAIIQEFERVSTQLAEVDESLETLRRNRADAEQAIDTQQEILQASQQQVIQFESQKRALIAEQAQRLAREEQLKQDLADAEVRVSEEQSVISEATQMLGRARSQVASDETSREALEDQRQSARDVVRQSRQAKQQADVALNRSEVRHRELLTQREALSQSIDRARQQLESYEQREASIRSEMPTEADPDREAQRELSELLERRLGVEAQLTQARQVLSELESTLREREQTRMQAEQAAAGVQTQSEGARLKLAETGVRVEQIDASLRELEATVEQVEAELPEDADESEWQIRVERIGAKIHRLGPINLAAIDETSRAQERKQYLDKQDDDLRTALETLQNAIKKIDKETRSRFKDTFDTVNAGFSELFPKVFGGGTAFLEMTGDDLLDTGVAIMARPPGKKNSTIHLLSGGEKAMTAIALVFSIFQLNPAPFCMLDEVDAPLDDANVGRYARLVSEMSKKVQFVFITHNKITMEAAEQLMGVTMHEPGVSRLVTVDIEEAAKLAAS</sequence>
<dbReference type="InterPro" id="IPR011890">
    <property type="entry name" value="SMC_prok"/>
</dbReference>
<feature type="domain" description="RecF/RecN/SMC N-terminal" evidence="8">
    <location>
        <begin position="3"/>
        <end position="139"/>
    </location>
</feature>
<dbReference type="Gene3D" id="3.40.50.300">
    <property type="entry name" value="P-loop containing nucleotide triphosphate hydrolases"/>
    <property type="match status" value="2"/>
</dbReference>
<keyword evidence="3 6" id="KW-0067">ATP-binding</keyword>
<protein>
    <recommendedName>
        <fullName evidence="6">Chromosome partition protein Smc</fullName>
    </recommendedName>
</protein>
<keyword evidence="2 6" id="KW-0547">Nucleotide-binding</keyword>
<keyword evidence="5 6" id="KW-0238">DNA-binding</keyword>
<feature type="coiled-coil region" evidence="6">
    <location>
        <begin position="356"/>
        <end position="425"/>
    </location>
</feature>
<dbReference type="RefSeq" id="WP_279241480.1">
    <property type="nucleotide sequence ID" value="NZ_CP036501.1"/>
</dbReference>
<evidence type="ECO:0000256" key="1">
    <source>
        <dbReference type="ARBA" id="ARBA00022490"/>
    </source>
</evidence>
<keyword evidence="10" id="KW-1185">Reference proteome</keyword>
<organism evidence="9 10">
    <name type="scientific">Candidatus Paraluminiphilus aquimaris</name>
    <dbReference type="NCBI Taxonomy" id="2518994"/>
    <lineage>
        <taxon>Bacteria</taxon>
        <taxon>Pseudomonadati</taxon>
        <taxon>Pseudomonadota</taxon>
        <taxon>Gammaproteobacteria</taxon>
        <taxon>Cellvibrionales</taxon>
        <taxon>Halieaceae</taxon>
        <taxon>Candidatus Paraluminiphilus</taxon>
    </lineage>
</organism>
<name>A0ABY6Q8L3_9GAMM</name>
<feature type="binding site" evidence="6">
    <location>
        <begin position="32"/>
        <end position="39"/>
    </location>
    <ligand>
        <name>ATP</name>
        <dbReference type="ChEBI" id="CHEBI:30616"/>
    </ligand>
</feature>
<dbReference type="EMBL" id="CP036501">
    <property type="protein sequence ID" value="UZP75011.1"/>
    <property type="molecule type" value="Genomic_DNA"/>
</dbReference>
<comment type="domain">
    <text evidence="6">Contains large globular domains required for ATP hydrolysis at each terminus and a third globular domain forming a flexible hinge near the middle of the molecule. These domains are separated by coiled-coil structures.</text>
</comment>
<reference evidence="9 10" key="1">
    <citation type="submission" date="2019-02" db="EMBL/GenBank/DDBJ databases">
        <title>Halieaceae_genomes.</title>
        <authorList>
            <person name="Li S.-H."/>
        </authorList>
    </citation>
    <scope>NUCLEOTIDE SEQUENCE [LARGE SCALE GENOMIC DNA]</scope>
    <source>
        <strain evidence="9 10">JH123</strain>
    </source>
</reference>
<accession>A0ABY6Q8L3</accession>
<evidence type="ECO:0000313" key="9">
    <source>
        <dbReference type="EMBL" id="UZP75011.1"/>
    </source>
</evidence>